<keyword evidence="2" id="KW-1185">Reference proteome</keyword>
<sequence>QPRPAGPHRRERSSLRTLRHDSLSLRRLGDDASFHRFPVVRALLRAQALLPPKPAARRFFVQSAPTALAGGVLWRPCRPARSQCHLFGVVYAGRGCRLKASAVRH</sequence>
<organism evidence="1 2">
    <name type="scientific">Pelagomonas calceolata</name>
    <dbReference type="NCBI Taxonomy" id="35677"/>
    <lineage>
        <taxon>Eukaryota</taxon>
        <taxon>Sar</taxon>
        <taxon>Stramenopiles</taxon>
        <taxon>Ochrophyta</taxon>
        <taxon>Pelagophyceae</taxon>
        <taxon>Pelagomonadales</taxon>
        <taxon>Pelagomonadaceae</taxon>
        <taxon>Pelagomonas</taxon>
    </lineage>
</organism>
<reference evidence="1" key="1">
    <citation type="submission" date="2021-11" db="EMBL/GenBank/DDBJ databases">
        <authorList>
            <consortium name="Genoscope - CEA"/>
            <person name="William W."/>
        </authorList>
    </citation>
    <scope>NUCLEOTIDE SEQUENCE</scope>
</reference>
<evidence type="ECO:0000313" key="1">
    <source>
        <dbReference type="EMBL" id="CAH0366068.1"/>
    </source>
</evidence>
<dbReference type="AlphaFoldDB" id="A0A8J2S644"/>
<dbReference type="Proteomes" id="UP000789595">
    <property type="component" value="Unassembled WGS sequence"/>
</dbReference>
<dbReference type="EMBL" id="CAKKNE010000001">
    <property type="protein sequence ID" value="CAH0366068.1"/>
    <property type="molecule type" value="Genomic_DNA"/>
</dbReference>
<accession>A0A8J2S644</accession>
<comment type="caution">
    <text evidence="1">The sequence shown here is derived from an EMBL/GenBank/DDBJ whole genome shotgun (WGS) entry which is preliminary data.</text>
</comment>
<gene>
    <name evidence="1" type="ORF">PECAL_1P25390</name>
</gene>
<evidence type="ECO:0000313" key="2">
    <source>
        <dbReference type="Proteomes" id="UP000789595"/>
    </source>
</evidence>
<name>A0A8J2S644_9STRA</name>
<feature type="non-terminal residue" evidence="1">
    <location>
        <position position="1"/>
    </location>
</feature>
<proteinExistence type="predicted"/>
<protein>
    <submittedName>
        <fullName evidence="1">Uncharacterized protein</fullName>
    </submittedName>
</protein>